<organism evidence="2 3">
    <name type="scientific">Penicillium malachiteum</name>
    <dbReference type="NCBI Taxonomy" id="1324776"/>
    <lineage>
        <taxon>Eukaryota</taxon>
        <taxon>Fungi</taxon>
        <taxon>Dikarya</taxon>
        <taxon>Ascomycota</taxon>
        <taxon>Pezizomycotina</taxon>
        <taxon>Eurotiomycetes</taxon>
        <taxon>Eurotiomycetidae</taxon>
        <taxon>Eurotiales</taxon>
        <taxon>Aspergillaceae</taxon>
        <taxon>Penicillium</taxon>
    </lineage>
</organism>
<evidence type="ECO:0000313" key="3">
    <source>
        <dbReference type="Proteomes" id="UP001215712"/>
    </source>
</evidence>
<gene>
    <name evidence="2" type="ORF">N7493_007597</name>
</gene>
<feature type="region of interest" description="Disordered" evidence="1">
    <location>
        <begin position="151"/>
        <end position="177"/>
    </location>
</feature>
<protein>
    <submittedName>
        <fullName evidence="2">Uncharacterized protein</fullName>
    </submittedName>
</protein>
<reference evidence="2" key="2">
    <citation type="submission" date="2023-01" db="EMBL/GenBank/DDBJ databases">
        <authorList>
            <person name="Petersen C."/>
        </authorList>
    </citation>
    <scope>NUCLEOTIDE SEQUENCE</scope>
    <source>
        <strain evidence="2">IBT 17514</strain>
    </source>
</reference>
<accession>A0AAD6MU48</accession>
<dbReference type="EMBL" id="JAQJAN010000011">
    <property type="protein sequence ID" value="KAJ5719142.1"/>
    <property type="molecule type" value="Genomic_DNA"/>
</dbReference>
<sequence length="302" mass="33693">MRKPSIAQLVYNSTFPQQRQNDPGSFAAHVTRNLVPEVRLETNRFYGPLDCIEAQYPGLDYSSAPHRMRLGRFHWHKKLFRTFDALGLTREEILELCCWEGTKSARTRHEIEESIIVRDTTGDSIQPAPPTPLPSVTVHDDFCGTEEEQDQFIETGSDGTVRASDTRSSSVMSDYPPNQFDEDYSDEEMESCGVALNHRLLAAMAARDQGADVPLDEDYEQWLKEAGERGGYGDMVNAIRSNAHLRFIPEVPTSALRHEQAGFDEGPLATTLSAEAFLYSTSNLFAPSPVISQSNNTSGTAR</sequence>
<proteinExistence type="predicted"/>
<keyword evidence="3" id="KW-1185">Reference proteome</keyword>
<comment type="caution">
    <text evidence="2">The sequence shown here is derived from an EMBL/GenBank/DDBJ whole genome shotgun (WGS) entry which is preliminary data.</text>
</comment>
<evidence type="ECO:0000313" key="2">
    <source>
        <dbReference type="EMBL" id="KAJ5719142.1"/>
    </source>
</evidence>
<evidence type="ECO:0000256" key="1">
    <source>
        <dbReference type="SAM" id="MobiDB-lite"/>
    </source>
</evidence>
<reference evidence="2" key="1">
    <citation type="journal article" date="2023" name="IMA Fungus">
        <title>Comparative genomic study of the Penicillium genus elucidates a diverse pangenome and 15 lateral gene transfer events.</title>
        <authorList>
            <person name="Petersen C."/>
            <person name="Sorensen T."/>
            <person name="Nielsen M.R."/>
            <person name="Sondergaard T.E."/>
            <person name="Sorensen J.L."/>
            <person name="Fitzpatrick D.A."/>
            <person name="Frisvad J.C."/>
            <person name="Nielsen K.L."/>
        </authorList>
    </citation>
    <scope>NUCLEOTIDE SEQUENCE</scope>
    <source>
        <strain evidence="2">IBT 17514</strain>
    </source>
</reference>
<dbReference type="AlphaFoldDB" id="A0AAD6MU48"/>
<name>A0AAD6MU48_9EURO</name>
<dbReference type="Proteomes" id="UP001215712">
    <property type="component" value="Unassembled WGS sequence"/>
</dbReference>